<dbReference type="AlphaFoldDB" id="A0A086LE68"/>
<evidence type="ECO:0000313" key="3">
    <source>
        <dbReference type="Proteomes" id="UP000028838"/>
    </source>
</evidence>
<protein>
    <submittedName>
        <fullName evidence="2">Putative transmembrane protein</fullName>
    </submittedName>
</protein>
<feature type="transmembrane region" description="Helical" evidence="1">
    <location>
        <begin position="21"/>
        <end position="43"/>
    </location>
</feature>
<comment type="caution">
    <text evidence="2">The sequence shown here is derived from an EMBL/GenBank/DDBJ whole genome shotgun (WGS) entry which is preliminary data.</text>
</comment>
<dbReference type="Proteomes" id="UP000028838">
    <property type="component" value="Unassembled WGS sequence"/>
</dbReference>
<keyword evidence="1 2" id="KW-0812">Transmembrane</keyword>
<accession>A0A086LE68</accession>
<gene>
    <name evidence="2" type="ORF">TGFOU_366820</name>
</gene>
<name>A0A086LE68_TOXGO</name>
<dbReference type="EMBL" id="AEYH02000425">
    <property type="protein sequence ID" value="KFG54936.1"/>
    <property type="molecule type" value="Genomic_DNA"/>
</dbReference>
<sequence length="118" mass="13572">MQTRVDARFDRHIILDRFTACLLPALMSLVTGLEFTTLVVFSVPLPSAVFKQRCLPARLFAPRPSPQSSLLTFPPSSSLARFLGILAVERTTRRLHRRRKRLRCTRERENCGRIGRDH</sequence>
<dbReference type="VEuPathDB" id="ToxoDB:TGFOU_366820"/>
<keyword evidence="1" id="KW-0472">Membrane</keyword>
<evidence type="ECO:0000256" key="1">
    <source>
        <dbReference type="SAM" id="Phobius"/>
    </source>
</evidence>
<keyword evidence="1" id="KW-1133">Transmembrane helix</keyword>
<evidence type="ECO:0000313" key="2">
    <source>
        <dbReference type="EMBL" id="KFG54936.1"/>
    </source>
</evidence>
<reference evidence="2 3" key="1">
    <citation type="submission" date="2014-07" db="EMBL/GenBank/DDBJ databases">
        <authorList>
            <person name="Sibley D."/>
            <person name="Venepally P."/>
            <person name="Karamycheva S."/>
            <person name="Hadjithomas M."/>
            <person name="Khan A."/>
            <person name="Brunk B."/>
            <person name="Roos D."/>
            <person name="Caler E."/>
            <person name="Lorenzi H."/>
        </authorList>
    </citation>
    <scope>NUCLEOTIDE SEQUENCE [LARGE SCALE GENOMIC DNA]</scope>
    <source>
        <strain evidence="2 3">FOU</strain>
    </source>
</reference>
<proteinExistence type="predicted"/>
<organism evidence="2 3">
    <name type="scientific">Toxoplasma gondii FOU</name>
    <dbReference type="NCBI Taxonomy" id="943167"/>
    <lineage>
        <taxon>Eukaryota</taxon>
        <taxon>Sar</taxon>
        <taxon>Alveolata</taxon>
        <taxon>Apicomplexa</taxon>
        <taxon>Conoidasida</taxon>
        <taxon>Coccidia</taxon>
        <taxon>Eucoccidiorida</taxon>
        <taxon>Eimeriorina</taxon>
        <taxon>Sarcocystidae</taxon>
        <taxon>Toxoplasma</taxon>
    </lineage>
</organism>